<reference evidence="1 2" key="1">
    <citation type="submission" date="2017-07" db="EMBL/GenBank/DDBJ databases">
        <title>Streptococcus pluranimalium as cause of bovine abortion.</title>
        <authorList>
            <person name="Rodriguez Campos S."/>
            <person name="Gobeli Brawand S."/>
            <person name="Brodard I."/>
            <person name="Rychener L."/>
            <person name="Perreten V."/>
        </authorList>
    </citation>
    <scope>NUCLEOTIDE SEQUENCE [LARGE SCALE GENOMIC DNA]</scope>
    <source>
        <strain evidence="1 2">14A0014</strain>
    </source>
</reference>
<name>A0A345VK08_9STRE</name>
<dbReference type="RefSeq" id="WP_115130234.1">
    <property type="nucleotide sequence ID" value="NZ_CP022601.1"/>
</dbReference>
<evidence type="ECO:0000313" key="1">
    <source>
        <dbReference type="EMBL" id="AXJ13060.1"/>
    </source>
</evidence>
<gene>
    <name evidence="1" type="ORF">Sp14A_11450</name>
</gene>
<dbReference type="AlphaFoldDB" id="A0A345VK08"/>
<sequence>MDILNRISLSILIKETNEVSQVLLTMVSSENFFINSEISIALIPFLSSIADGWVGVYKTFGIDLEFPDINGVSFEKLLKQTRVSYKLYTDKKNNKAKKLLRSRANQRLRVLESEYNFFQKLIISLIGQCDLGVFTFSSLPYGNTSQLSIYLDNFYEMDNIHTISILQQKSQKILIQFAEILSSFLYETSKIFGEEHVTNSTKKSDIFSTQFEHKDYFYMDSKRRNILTGNLDDEIQLHLFNIYCQNNFIFYVFPKLFEKDTT</sequence>
<proteinExistence type="predicted"/>
<dbReference type="EMBL" id="CP022601">
    <property type="protein sequence ID" value="AXJ13060.1"/>
    <property type="molecule type" value="Genomic_DNA"/>
</dbReference>
<protein>
    <submittedName>
        <fullName evidence="1">Uncharacterized protein</fullName>
    </submittedName>
</protein>
<dbReference type="Proteomes" id="UP000255411">
    <property type="component" value="Chromosome"/>
</dbReference>
<accession>A0A345VK08</accession>
<evidence type="ECO:0000313" key="2">
    <source>
        <dbReference type="Proteomes" id="UP000255411"/>
    </source>
</evidence>
<organism evidence="1 2">
    <name type="scientific">Streptococcus pluranimalium</name>
    <dbReference type="NCBI Taxonomy" id="82348"/>
    <lineage>
        <taxon>Bacteria</taxon>
        <taxon>Bacillati</taxon>
        <taxon>Bacillota</taxon>
        <taxon>Bacilli</taxon>
        <taxon>Lactobacillales</taxon>
        <taxon>Streptococcaceae</taxon>
        <taxon>Streptococcus</taxon>
    </lineage>
</organism>